<evidence type="ECO:0000256" key="1">
    <source>
        <dbReference type="SAM" id="MobiDB-lite"/>
    </source>
</evidence>
<feature type="region of interest" description="Disordered" evidence="1">
    <location>
        <begin position="33"/>
        <end position="86"/>
    </location>
</feature>
<dbReference type="KEGG" id="ggr:HKW67_07435"/>
<evidence type="ECO:0000313" key="2">
    <source>
        <dbReference type="EMBL" id="QJR35347.1"/>
    </source>
</evidence>
<dbReference type="Pfam" id="PF00805">
    <property type="entry name" value="Pentapeptide"/>
    <property type="match status" value="1"/>
</dbReference>
<evidence type="ECO:0000313" key="3">
    <source>
        <dbReference type="Proteomes" id="UP000500938"/>
    </source>
</evidence>
<dbReference type="RefSeq" id="WP_171224777.1">
    <property type="nucleotide sequence ID" value="NZ_CP053085.1"/>
</dbReference>
<gene>
    <name evidence="2" type="ORF">HKW67_07435</name>
</gene>
<proteinExistence type="predicted"/>
<organism evidence="2 3">
    <name type="scientific">Gemmatimonas groenlandica</name>
    <dbReference type="NCBI Taxonomy" id="2732249"/>
    <lineage>
        <taxon>Bacteria</taxon>
        <taxon>Pseudomonadati</taxon>
        <taxon>Gemmatimonadota</taxon>
        <taxon>Gemmatimonadia</taxon>
        <taxon>Gemmatimonadales</taxon>
        <taxon>Gemmatimonadaceae</taxon>
        <taxon>Gemmatimonas</taxon>
    </lineage>
</organism>
<dbReference type="AlphaFoldDB" id="A0A6M4IPA3"/>
<protein>
    <submittedName>
        <fullName evidence="2">Pentapeptide repeat-containing protein</fullName>
    </submittedName>
</protein>
<name>A0A6M4IPA3_9BACT</name>
<keyword evidence="3" id="KW-1185">Reference proteome</keyword>
<dbReference type="Proteomes" id="UP000500938">
    <property type="component" value="Chromosome"/>
</dbReference>
<feature type="compositionally biased region" description="Low complexity" evidence="1">
    <location>
        <begin position="44"/>
        <end position="65"/>
    </location>
</feature>
<dbReference type="EMBL" id="CP053085">
    <property type="protein sequence ID" value="QJR35347.1"/>
    <property type="molecule type" value="Genomic_DNA"/>
</dbReference>
<sequence length="86" mass="8596">MSATPTGVVLSTGAELTGAELTGAELTGAELTGAGTVDTSVDRPAQPASAAHATAHATTIRHPPAIRLPHGQDRLPASGVMRVRCS</sequence>
<reference evidence="2 3" key="1">
    <citation type="submission" date="2020-05" db="EMBL/GenBank/DDBJ databases">
        <title>Complete genome sequence of Gemmatimonas greenlandica TET16.</title>
        <authorList>
            <person name="Zeng Y."/>
        </authorList>
    </citation>
    <scope>NUCLEOTIDE SEQUENCE [LARGE SCALE GENOMIC DNA]</scope>
    <source>
        <strain evidence="2 3">TET16</strain>
    </source>
</reference>
<accession>A0A6M4IPA3</accession>
<dbReference type="InterPro" id="IPR001646">
    <property type="entry name" value="5peptide_repeat"/>
</dbReference>